<feature type="compositionally biased region" description="Basic and acidic residues" evidence="1">
    <location>
        <begin position="118"/>
        <end position="132"/>
    </location>
</feature>
<dbReference type="SUPFAM" id="SSF47095">
    <property type="entry name" value="HMG-box"/>
    <property type="match status" value="2"/>
</dbReference>
<evidence type="ECO:0008006" key="4">
    <source>
        <dbReference type="Google" id="ProtNLM"/>
    </source>
</evidence>
<proteinExistence type="predicted"/>
<evidence type="ECO:0000256" key="1">
    <source>
        <dbReference type="SAM" id="MobiDB-lite"/>
    </source>
</evidence>
<dbReference type="Proteomes" id="UP000245609">
    <property type="component" value="Unassembled WGS sequence"/>
</dbReference>
<evidence type="ECO:0000313" key="3">
    <source>
        <dbReference type="Proteomes" id="UP000245609"/>
    </source>
</evidence>
<keyword evidence="3" id="KW-1185">Reference proteome</keyword>
<reference evidence="2 3" key="1">
    <citation type="journal article" date="2018" name="MBio">
        <title>Comparative Genomics Reveals the Core Gene Toolbox for the Fungus-Insect Symbiosis.</title>
        <authorList>
            <person name="Wang Y."/>
            <person name="Stata M."/>
            <person name="Wang W."/>
            <person name="Stajich J.E."/>
            <person name="White M.M."/>
            <person name="Moncalvo J.M."/>
        </authorList>
    </citation>
    <scope>NUCLEOTIDE SEQUENCE [LARGE SCALE GENOMIC DNA]</scope>
    <source>
        <strain evidence="2 3">SC-DP-2</strain>
    </source>
</reference>
<comment type="caution">
    <text evidence="2">The sequence shown here is derived from an EMBL/GenBank/DDBJ whole genome shotgun (WGS) entry which is preliminary data.</text>
</comment>
<sequence length="337" mass="38557">MPFGFTLKIPNSNKAHLFSFSQCSRIGSFTAFKQTCVSNIPHLEFQIIWCNQFSTKDVPKSLNLPGSASNKSKRCSPETLEKNKNEGGNIPQGQLNKEKRDSSNGMVSRNNGSTVEISKQEKAGTTRSDEQKVNTSSDIIQGSSLQGEIPTIFNPLNVLNSKSLYVRLLDELNNNAFIKGELQEAKNRLLIISENIKNQKNENDEKFHNNQPEILAAIIKQWATLSAEEKAKYKEKTDIINNERLEKVKEWWGKVDLGLVRLENKRRARIDVQRKAQGKRRFRKLRNPFINRMTAYHIFLKEFSIANSSLGTLGERSKRAAQIWRTLPQEEKDRYNS</sequence>
<evidence type="ECO:0000313" key="2">
    <source>
        <dbReference type="EMBL" id="PVV04892.1"/>
    </source>
</evidence>
<protein>
    <recommendedName>
        <fullName evidence="4">HMG box domain-containing protein</fullName>
    </recommendedName>
</protein>
<feature type="compositionally biased region" description="Basic and acidic residues" evidence="1">
    <location>
        <begin position="75"/>
        <end position="85"/>
    </location>
</feature>
<dbReference type="CDD" id="cd00084">
    <property type="entry name" value="HMG-box_SF"/>
    <property type="match status" value="1"/>
</dbReference>
<accession>A0A2T9ZK09</accession>
<feature type="region of interest" description="Disordered" evidence="1">
    <location>
        <begin position="61"/>
        <end position="137"/>
    </location>
</feature>
<organism evidence="2 3">
    <name type="scientific">Smittium megazygosporum</name>
    <dbReference type="NCBI Taxonomy" id="133381"/>
    <lineage>
        <taxon>Eukaryota</taxon>
        <taxon>Fungi</taxon>
        <taxon>Fungi incertae sedis</taxon>
        <taxon>Zoopagomycota</taxon>
        <taxon>Kickxellomycotina</taxon>
        <taxon>Harpellomycetes</taxon>
        <taxon>Harpellales</taxon>
        <taxon>Legeriomycetaceae</taxon>
        <taxon>Smittium</taxon>
    </lineage>
</organism>
<gene>
    <name evidence="2" type="ORF">BB560_000604</name>
</gene>
<feature type="compositionally biased region" description="Polar residues" evidence="1">
    <location>
        <begin position="103"/>
        <end position="117"/>
    </location>
</feature>
<dbReference type="OrthoDB" id="1919336at2759"/>
<name>A0A2T9ZK09_9FUNG</name>
<dbReference type="InterPro" id="IPR036910">
    <property type="entry name" value="HMG_box_dom_sf"/>
</dbReference>
<dbReference type="EMBL" id="MBFS01000067">
    <property type="protein sequence ID" value="PVV04892.1"/>
    <property type="molecule type" value="Genomic_DNA"/>
</dbReference>
<dbReference type="Gene3D" id="1.10.30.10">
    <property type="entry name" value="High mobility group box domain"/>
    <property type="match status" value="1"/>
</dbReference>
<dbReference type="AlphaFoldDB" id="A0A2T9ZK09"/>